<sequence length="827" mass="93461">MTFTEADVPLRAPPLLSLSAKAVAEHAPVLLTAKYAECPINDSLAGPSSSPIHLPLPASIAIFEALRDQWIKSGVTPTEALEQFTDGERLPLEDLPLTRAHLSDRLLANLVAAHQTRLKSLDISETQGIVGHEFNRVLEERGVQLDRLNSLAMTSFEILRAPMIAVPPRRATVNCRTACTCGTLPMLCEDDLVGSNINIDHYVDVTEIDAILNHCRVSCRPCDFQEDTTPSPTMELPTFTSRCPNIRSLSLHRKRKHSEDDESMNDFLGRVLHPLKRVELLDLSYWSRVEDLNCLQTLTLTTLILYDVPELHKALDVIVQIKSLEFLDLSQSQRENAVYPRPVTALNEIVTNLRFLTHLDISSTNLASQPSVNDRPFKGMGKISSDIFGLRMLEKPLEYLGLFNCDSASHFAEIPAKNIAGDKDENQILLALKMYSDRAGLLQAVLNESYQLYRFGHNLNRHNEALHLVLQAMQKHLEDSTLQIAGSASLFYIIRKVNMNRDTKRDVVTALLNGMEAHMEEQVMVRNCCLSLCQFEIPLEILFDYSRVALLLVKVLKHHNNDHLTQRIVVFLLNSMACHVEGEQKVQVGEIGAIEVILEQIQRKNASGQCDDVMEVGWSFLWNITDETPVNCKRFLDAQGLLLFHKCYEQFQTETELVRNMMGLIGNIAEVKELRSRLMNDDYVEIFCDLLMTLTDGIEISYNSAGVLAHMVSDGDEAWVKLNASRQEVMTKIIKATETWDLTARRFINYRSFKPILRLIPMFDAPASQHWAIWALANLTSTDKEKYCAYVCNEGGVPLLEVVEKDPRSSDSMRKLASIVLENIRRW</sequence>
<dbReference type="STRING" id="51028.A0A0N4VJF5"/>
<dbReference type="SUPFAM" id="SSF52047">
    <property type="entry name" value="RNI-like"/>
    <property type="match status" value="1"/>
</dbReference>
<evidence type="ECO:0000259" key="3">
    <source>
        <dbReference type="Pfam" id="PF25013"/>
    </source>
</evidence>
<dbReference type="GO" id="GO:0031462">
    <property type="term" value="C:Cul2-RING ubiquitin ligase complex"/>
    <property type="evidence" value="ECO:0007669"/>
    <property type="project" value="TreeGrafter"/>
</dbReference>
<dbReference type="PANTHER" id="PTHR12904">
    <property type="match status" value="1"/>
</dbReference>
<evidence type="ECO:0000313" key="5">
    <source>
        <dbReference type="Proteomes" id="UP000274131"/>
    </source>
</evidence>
<reference evidence="4 5" key="2">
    <citation type="submission" date="2018-10" db="EMBL/GenBank/DDBJ databases">
        <authorList>
            <consortium name="Pathogen Informatics"/>
        </authorList>
    </citation>
    <scope>NUCLEOTIDE SEQUENCE [LARGE SCALE GENOMIC DNA]</scope>
</reference>
<dbReference type="InterPro" id="IPR051341">
    <property type="entry name" value="Zyg-11_UBL_adapter"/>
</dbReference>
<dbReference type="Gene3D" id="1.25.10.10">
    <property type="entry name" value="Leucine-rich Repeat Variant"/>
    <property type="match status" value="1"/>
</dbReference>
<keyword evidence="1" id="KW-0833">Ubl conjugation pathway</keyword>
<dbReference type="InterPro" id="IPR016024">
    <property type="entry name" value="ARM-type_fold"/>
</dbReference>
<dbReference type="WBParaSite" id="EVEC_0001097601-mRNA-1">
    <property type="protein sequence ID" value="EVEC_0001097601-mRNA-1"/>
    <property type="gene ID" value="EVEC_0001097601"/>
</dbReference>
<reference evidence="6" key="1">
    <citation type="submission" date="2017-02" db="UniProtKB">
        <authorList>
            <consortium name="WormBaseParasite"/>
        </authorList>
    </citation>
    <scope>IDENTIFICATION</scope>
</reference>
<dbReference type="Pfam" id="PF22964">
    <property type="entry name" value="ZER1-like_2nd"/>
    <property type="match status" value="1"/>
</dbReference>
<feature type="domain" description="Protein zer-1 homolog-like C-terminal" evidence="2">
    <location>
        <begin position="472"/>
        <end position="825"/>
    </location>
</feature>
<dbReference type="Gene3D" id="3.80.10.10">
    <property type="entry name" value="Ribonuclease Inhibitor"/>
    <property type="match status" value="1"/>
</dbReference>
<evidence type="ECO:0000313" key="4">
    <source>
        <dbReference type="EMBL" id="VDD95551.1"/>
    </source>
</evidence>
<dbReference type="AlphaFoldDB" id="A0A0N4VJF5"/>
<dbReference type="PANTHER" id="PTHR12904:SF23">
    <property type="entry name" value="PROTEIN ZER-1 HOMOLOG"/>
    <property type="match status" value="1"/>
</dbReference>
<dbReference type="InterPro" id="IPR055142">
    <property type="entry name" value="ZER1-like_C"/>
</dbReference>
<feature type="domain" description="Zer-1-like leucine-rich repeats region" evidence="3">
    <location>
        <begin position="270"/>
        <end position="405"/>
    </location>
</feature>
<protein>
    <submittedName>
        <fullName evidence="6">RING-type E3 ubiquitin transferase</fullName>
    </submittedName>
</protein>
<evidence type="ECO:0000256" key="1">
    <source>
        <dbReference type="ARBA" id="ARBA00022786"/>
    </source>
</evidence>
<gene>
    <name evidence="4" type="ORF">EVEC_LOCUS10302</name>
</gene>
<organism evidence="6">
    <name type="scientific">Enterobius vermicularis</name>
    <name type="common">Human pinworm</name>
    <dbReference type="NCBI Taxonomy" id="51028"/>
    <lineage>
        <taxon>Eukaryota</taxon>
        <taxon>Metazoa</taxon>
        <taxon>Ecdysozoa</taxon>
        <taxon>Nematoda</taxon>
        <taxon>Chromadorea</taxon>
        <taxon>Rhabditida</taxon>
        <taxon>Spirurina</taxon>
        <taxon>Oxyuridomorpha</taxon>
        <taxon>Oxyuroidea</taxon>
        <taxon>Oxyuridae</taxon>
        <taxon>Enterobius</taxon>
    </lineage>
</organism>
<dbReference type="FunFam" id="1.25.10.10:FF:000638">
    <property type="entry name" value="Zyg eleven-related protein 1"/>
    <property type="match status" value="1"/>
</dbReference>
<name>A0A0N4VJF5_ENTVE</name>
<dbReference type="Proteomes" id="UP000274131">
    <property type="component" value="Unassembled WGS sequence"/>
</dbReference>
<dbReference type="InterPro" id="IPR032675">
    <property type="entry name" value="LRR_dom_sf"/>
</dbReference>
<dbReference type="Pfam" id="PF25013">
    <property type="entry name" value="LRR_Zer-1"/>
    <property type="match status" value="1"/>
</dbReference>
<proteinExistence type="predicted"/>
<evidence type="ECO:0000259" key="2">
    <source>
        <dbReference type="Pfam" id="PF22964"/>
    </source>
</evidence>
<evidence type="ECO:0000313" key="6">
    <source>
        <dbReference type="WBParaSite" id="EVEC_0001097601-mRNA-1"/>
    </source>
</evidence>
<dbReference type="OrthoDB" id="5783533at2759"/>
<dbReference type="SUPFAM" id="SSF48371">
    <property type="entry name" value="ARM repeat"/>
    <property type="match status" value="1"/>
</dbReference>
<dbReference type="EMBL" id="UXUI01010714">
    <property type="protein sequence ID" value="VDD95551.1"/>
    <property type="molecule type" value="Genomic_DNA"/>
</dbReference>
<keyword evidence="5" id="KW-1185">Reference proteome</keyword>
<dbReference type="InterPro" id="IPR011989">
    <property type="entry name" value="ARM-like"/>
</dbReference>
<accession>A0A0N4VJF5</accession>
<dbReference type="InterPro" id="IPR056845">
    <property type="entry name" value="LRR_Zer-1"/>
</dbReference>